<accession>A0ABS9IJM2</accession>
<sequence>MKSEIKLTILKLLKFIIVLMIIDFGLGFIAKEVFFSQKTGKFHRTTYAIKKSKDDILIFGSSHAHRHYVPEVVERQLSLSCYNAGAEGQQLLFHRALQKMIFKRITPKIIILNIDENFLFKSDIAFERLSDLHPYYSDYKSELHPILRLNSSMIDFKMLFKSYQTNSTLVHVIKYYLKPQQDYKGYRPLFDETTANKIESLEKREPLKEYEEVIDDIFVNTLVDFIEEAQAKKIKVVFVTSPNLILRDITKNESLLKIKEIAKSKEVIFIDFLNSPNYLNKYNLFHDASHLNDKGAKLFTSSVSKIIKSSI</sequence>
<keyword evidence="1" id="KW-0472">Membrane</keyword>
<dbReference type="RefSeq" id="WP_237231479.1">
    <property type="nucleotide sequence ID" value="NZ_JAKKDV010000003.1"/>
</dbReference>
<evidence type="ECO:0000313" key="3">
    <source>
        <dbReference type="Proteomes" id="UP001200022"/>
    </source>
</evidence>
<comment type="caution">
    <text evidence="2">The sequence shown here is derived from an EMBL/GenBank/DDBJ whole genome shotgun (WGS) entry which is preliminary data.</text>
</comment>
<dbReference type="SUPFAM" id="SSF52266">
    <property type="entry name" value="SGNH hydrolase"/>
    <property type="match status" value="1"/>
</dbReference>
<name>A0ABS9IJM2_9FLAO</name>
<evidence type="ECO:0000313" key="2">
    <source>
        <dbReference type="EMBL" id="MCF7560800.1"/>
    </source>
</evidence>
<keyword evidence="3" id="KW-1185">Reference proteome</keyword>
<protein>
    <recommendedName>
        <fullName evidence="4">DUF1574 domain-containing protein</fullName>
    </recommendedName>
</protein>
<dbReference type="Proteomes" id="UP001200022">
    <property type="component" value="Unassembled WGS sequence"/>
</dbReference>
<evidence type="ECO:0000256" key="1">
    <source>
        <dbReference type="SAM" id="Phobius"/>
    </source>
</evidence>
<dbReference type="EMBL" id="JAKKDV010000003">
    <property type="protein sequence ID" value="MCF7560800.1"/>
    <property type="molecule type" value="Genomic_DNA"/>
</dbReference>
<gene>
    <name evidence="2" type="ORF">L3X39_09130</name>
</gene>
<keyword evidence="1" id="KW-0812">Transmembrane</keyword>
<organism evidence="2 3">
    <name type="scientific">Flaviramulus multivorans</name>
    <dbReference type="NCBI Taxonomy" id="1304750"/>
    <lineage>
        <taxon>Bacteria</taxon>
        <taxon>Pseudomonadati</taxon>
        <taxon>Bacteroidota</taxon>
        <taxon>Flavobacteriia</taxon>
        <taxon>Flavobacteriales</taxon>
        <taxon>Flavobacteriaceae</taxon>
        <taxon>Flaviramulus</taxon>
    </lineage>
</organism>
<evidence type="ECO:0008006" key="4">
    <source>
        <dbReference type="Google" id="ProtNLM"/>
    </source>
</evidence>
<reference evidence="2 3" key="1">
    <citation type="submission" date="2022-01" db="EMBL/GenBank/DDBJ databases">
        <title>Draft genome sequence of Sabulilitoribacter multivorans KCTC 32326.</title>
        <authorList>
            <person name="Oh J.-S."/>
        </authorList>
    </citation>
    <scope>NUCLEOTIDE SEQUENCE [LARGE SCALE GENOMIC DNA]</scope>
    <source>
        <strain evidence="2 3">M-M16</strain>
    </source>
</reference>
<dbReference type="Gene3D" id="3.40.50.1110">
    <property type="entry name" value="SGNH hydrolase"/>
    <property type="match status" value="1"/>
</dbReference>
<keyword evidence="1" id="KW-1133">Transmembrane helix</keyword>
<feature type="transmembrane region" description="Helical" evidence="1">
    <location>
        <begin position="12"/>
        <end position="30"/>
    </location>
</feature>
<dbReference type="InterPro" id="IPR036514">
    <property type="entry name" value="SGNH_hydro_sf"/>
</dbReference>
<proteinExistence type="predicted"/>